<dbReference type="PANTHER" id="PTHR11461:SF211">
    <property type="entry name" value="GH10112P-RELATED"/>
    <property type="match status" value="1"/>
</dbReference>
<proteinExistence type="inferred from homology"/>
<dbReference type="InterPro" id="IPR042185">
    <property type="entry name" value="Serpin_sf_2"/>
</dbReference>
<dbReference type="Pfam" id="PF00079">
    <property type="entry name" value="Serpin"/>
    <property type="match status" value="1"/>
</dbReference>
<evidence type="ECO:0000259" key="3">
    <source>
        <dbReference type="SMART" id="SM00093"/>
    </source>
</evidence>
<dbReference type="Proteomes" id="UP000784294">
    <property type="component" value="Unassembled WGS sequence"/>
</dbReference>
<organism evidence="4 5">
    <name type="scientific">Protopolystoma xenopodis</name>
    <dbReference type="NCBI Taxonomy" id="117903"/>
    <lineage>
        <taxon>Eukaryota</taxon>
        <taxon>Metazoa</taxon>
        <taxon>Spiralia</taxon>
        <taxon>Lophotrochozoa</taxon>
        <taxon>Platyhelminthes</taxon>
        <taxon>Monogenea</taxon>
        <taxon>Polyopisthocotylea</taxon>
        <taxon>Polystomatidea</taxon>
        <taxon>Polystomatidae</taxon>
        <taxon>Protopolystoma</taxon>
    </lineage>
</organism>
<dbReference type="InterPro" id="IPR036186">
    <property type="entry name" value="Serpin_sf"/>
</dbReference>
<dbReference type="GO" id="GO:0005615">
    <property type="term" value="C:extracellular space"/>
    <property type="evidence" value="ECO:0007669"/>
    <property type="project" value="InterPro"/>
</dbReference>
<feature type="domain" description="Serpin" evidence="3">
    <location>
        <begin position="1"/>
        <end position="247"/>
    </location>
</feature>
<dbReference type="PANTHER" id="PTHR11461">
    <property type="entry name" value="SERINE PROTEASE INHIBITOR, SERPIN"/>
    <property type="match status" value="1"/>
</dbReference>
<dbReference type="InterPro" id="IPR023796">
    <property type="entry name" value="Serpin_dom"/>
</dbReference>
<dbReference type="AlphaFoldDB" id="A0A3S5ATX7"/>
<evidence type="ECO:0000313" key="4">
    <source>
        <dbReference type="EMBL" id="VEL37667.1"/>
    </source>
</evidence>
<dbReference type="SMART" id="SM00093">
    <property type="entry name" value="SERPIN"/>
    <property type="match status" value="1"/>
</dbReference>
<comment type="caution">
    <text evidence="4">The sequence shown here is derived from an EMBL/GenBank/DDBJ whole genome shotgun (WGS) entry which is preliminary data.</text>
</comment>
<dbReference type="Gene3D" id="2.30.39.10">
    <property type="entry name" value="Alpha-1-antitrypsin, domain 1"/>
    <property type="match status" value="1"/>
</dbReference>
<dbReference type="InterPro" id="IPR042178">
    <property type="entry name" value="Serpin_sf_1"/>
</dbReference>
<keyword evidence="5" id="KW-1185">Reference proteome</keyword>
<protein>
    <recommendedName>
        <fullName evidence="3">Serpin domain-containing protein</fullName>
    </recommendedName>
</protein>
<dbReference type="GO" id="GO:0004867">
    <property type="term" value="F:serine-type endopeptidase inhibitor activity"/>
    <property type="evidence" value="ECO:0007669"/>
    <property type="project" value="InterPro"/>
</dbReference>
<sequence length="255" mass="28898">MEKINRWCSDATNQLIPDFISSPNDVDPRTRCLLLNAIHFKDSWSSKFNPSCTKSQDFHIDGQTKFQLPMMSEDVPAVLSESSELGIRLLKLNLNCKKFSFVVMLPKERFKLPSLDKVLHDGHYKSLIASKDLTHVRVTLPRFELTFKTELIKVFSSMGINDLFVENVADLSGITKAEKLYVDEALQKCVIRVTEDGIEAAAVTEIRCMPLCAIFTTLTFCVDEPFHCMIYSNILESPLFVATVRRPTPIESKDA</sequence>
<evidence type="ECO:0000313" key="5">
    <source>
        <dbReference type="Proteomes" id="UP000784294"/>
    </source>
</evidence>
<dbReference type="CDD" id="cd00172">
    <property type="entry name" value="serpin"/>
    <property type="match status" value="1"/>
</dbReference>
<evidence type="ECO:0000256" key="2">
    <source>
        <dbReference type="RuleBase" id="RU000411"/>
    </source>
</evidence>
<dbReference type="Gene3D" id="3.30.497.10">
    <property type="entry name" value="Antithrombin, subunit I, domain 2"/>
    <property type="match status" value="1"/>
</dbReference>
<dbReference type="EMBL" id="CAAALY010255635">
    <property type="protein sequence ID" value="VEL37667.1"/>
    <property type="molecule type" value="Genomic_DNA"/>
</dbReference>
<dbReference type="SUPFAM" id="SSF56574">
    <property type="entry name" value="Serpins"/>
    <property type="match status" value="1"/>
</dbReference>
<evidence type="ECO:0000256" key="1">
    <source>
        <dbReference type="ARBA" id="ARBA00009500"/>
    </source>
</evidence>
<reference evidence="4" key="1">
    <citation type="submission" date="2018-11" db="EMBL/GenBank/DDBJ databases">
        <authorList>
            <consortium name="Pathogen Informatics"/>
        </authorList>
    </citation>
    <scope>NUCLEOTIDE SEQUENCE</scope>
</reference>
<gene>
    <name evidence="4" type="ORF">PXEA_LOCUS31107</name>
</gene>
<name>A0A3S5ATX7_9PLAT</name>
<accession>A0A3S5ATX7</accession>
<dbReference type="InterPro" id="IPR000215">
    <property type="entry name" value="Serpin_fam"/>
</dbReference>
<dbReference type="OrthoDB" id="1063785at2759"/>
<comment type="similarity">
    <text evidence="1 2">Belongs to the serpin family.</text>
</comment>